<gene>
    <name evidence="3" type="ORF">KK1_006406</name>
</gene>
<dbReference type="InterPro" id="IPR032567">
    <property type="entry name" value="RTL1-rel"/>
</dbReference>
<feature type="region of interest" description="Disordered" evidence="1">
    <location>
        <begin position="151"/>
        <end position="187"/>
    </location>
</feature>
<protein>
    <recommendedName>
        <fullName evidence="2">Retrotransposon gag domain-containing protein</fullName>
    </recommendedName>
</protein>
<feature type="non-terminal residue" evidence="3">
    <location>
        <position position="1"/>
    </location>
</feature>
<evidence type="ECO:0000313" key="3">
    <source>
        <dbReference type="EMBL" id="KYP73756.1"/>
    </source>
</evidence>
<dbReference type="InterPro" id="IPR005162">
    <property type="entry name" value="Retrotrans_gag_dom"/>
</dbReference>
<dbReference type="OMA" id="MEGEANH"/>
<dbReference type="PANTHER" id="PTHR15503:SF22">
    <property type="entry name" value="TRANSPOSON TY3-I GAG POLYPROTEIN"/>
    <property type="match status" value="1"/>
</dbReference>
<dbReference type="PANTHER" id="PTHR15503">
    <property type="entry name" value="LDOC1 RELATED"/>
    <property type="match status" value="1"/>
</dbReference>
<dbReference type="EMBL" id="CM003604">
    <property type="protein sequence ID" value="KYP73756.1"/>
    <property type="molecule type" value="Genomic_DNA"/>
</dbReference>
<feature type="compositionally biased region" description="Low complexity" evidence="1">
    <location>
        <begin position="165"/>
        <end position="186"/>
    </location>
</feature>
<name>A0A151U395_CAJCA</name>
<dbReference type="AlphaFoldDB" id="A0A151U395"/>
<dbReference type="Pfam" id="PF03732">
    <property type="entry name" value="Retrotrans_gag"/>
    <property type="match status" value="1"/>
</dbReference>
<dbReference type="InterPro" id="IPR001969">
    <property type="entry name" value="Aspartic_peptidase_AS"/>
</dbReference>
<keyword evidence="4" id="KW-1185">Reference proteome</keyword>
<accession>A0A151U395</accession>
<evidence type="ECO:0000313" key="4">
    <source>
        <dbReference type="Proteomes" id="UP000075243"/>
    </source>
</evidence>
<feature type="domain" description="Retrotransposon gag" evidence="2">
    <location>
        <begin position="30"/>
        <end position="118"/>
    </location>
</feature>
<dbReference type="GO" id="GO:0006508">
    <property type="term" value="P:proteolysis"/>
    <property type="evidence" value="ECO:0007669"/>
    <property type="project" value="InterPro"/>
</dbReference>
<dbReference type="GO" id="GO:0004190">
    <property type="term" value="F:aspartic-type endopeptidase activity"/>
    <property type="evidence" value="ECO:0007669"/>
    <property type="project" value="InterPro"/>
</dbReference>
<dbReference type="Proteomes" id="UP000075243">
    <property type="component" value="Chromosome 2"/>
</dbReference>
<evidence type="ECO:0000256" key="1">
    <source>
        <dbReference type="SAM" id="MobiDB-lite"/>
    </source>
</evidence>
<dbReference type="Gramene" id="C.cajan_06235.t">
    <property type="protein sequence ID" value="C.cajan_06235.t.cds1"/>
    <property type="gene ID" value="C.cajan_06235"/>
</dbReference>
<evidence type="ECO:0000259" key="2">
    <source>
        <dbReference type="Pfam" id="PF03732"/>
    </source>
</evidence>
<sequence length="304" mass="34504">FDGSEPLDWIFQADQFFSFYQIPHEQRIDMVSFYMKGEALSWFKWMHQNQQLHDWESFIQAIEARFGPSAYQNHEAELLKLKQTSTVAEFQQRFEKLSNRVFGLSPVTLRNCFISGLTPAIQHELAILRPVTVHQAMGLARLVEDKLRDSKPKFSSRFSPPPTTDIPSSVSHPSSSSHATPTPSFPIKKLSNAQMQDRRSKGLCFNCDENFYPGHKCTQTQFLLLLAEEESHIVDQPSTPCEDINTMLIENQPLPIHLQLSPQALTSQPSPQTLRFKGSIDGLGVTILIDTGSSHNIMQPRIAH</sequence>
<reference evidence="3 4" key="1">
    <citation type="journal article" date="2012" name="Nat. Biotechnol.">
        <title>Draft genome sequence of pigeonpea (Cajanus cajan), an orphan legume crop of resource-poor farmers.</title>
        <authorList>
            <person name="Varshney R.K."/>
            <person name="Chen W."/>
            <person name="Li Y."/>
            <person name="Bharti A.K."/>
            <person name="Saxena R.K."/>
            <person name="Schlueter J.A."/>
            <person name="Donoghue M.T."/>
            <person name="Azam S."/>
            <person name="Fan G."/>
            <person name="Whaley A.M."/>
            <person name="Farmer A.D."/>
            <person name="Sheridan J."/>
            <person name="Iwata A."/>
            <person name="Tuteja R."/>
            <person name="Penmetsa R.V."/>
            <person name="Wu W."/>
            <person name="Upadhyaya H.D."/>
            <person name="Yang S.P."/>
            <person name="Shah T."/>
            <person name="Saxena K.B."/>
            <person name="Michael T."/>
            <person name="McCombie W.R."/>
            <person name="Yang B."/>
            <person name="Zhang G."/>
            <person name="Yang H."/>
            <person name="Wang J."/>
            <person name="Spillane C."/>
            <person name="Cook D.R."/>
            <person name="May G.D."/>
            <person name="Xu X."/>
            <person name="Jackson S.A."/>
        </authorList>
    </citation>
    <scope>NUCLEOTIDE SEQUENCE [LARGE SCALE GENOMIC DNA]</scope>
    <source>
        <strain evidence="4">cv. Asha</strain>
    </source>
</reference>
<organism evidence="3 4">
    <name type="scientific">Cajanus cajan</name>
    <name type="common">Pigeon pea</name>
    <name type="synonym">Cajanus indicus</name>
    <dbReference type="NCBI Taxonomy" id="3821"/>
    <lineage>
        <taxon>Eukaryota</taxon>
        <taxon>Viridiplantae</taxon>
        <taxon>Streptophyta</taxon>
        <taxon>Embryophyta</taxon>
        <taxon>Tracheophyta</taxon>
        <taxon>Spermatophyta</taxon>
        <taxon>Magnoliopsida</taxon>
        <taxon>eudicotyledons</taxon>
        <taxon>Gunneridae</taxon>
        <taxon>Pentapetalae</taxon>
        <taxon>rosids</taxon>
        <taxon>fabids</taxon>
        <taxon>Fabales</taxon>
        <taxon>Fabaceae</taxon>
        <taxon>Papilionoideae</taxon>
        <taxon>50 kb inversion clade</taxon>
        <taxon>NPAAA clade</taxon>
        <taxon>indigoferoid/millettioid clade</taxon>
        <taxon>Phaseoleae</taxon>
        <taxon>Cajanus</taxon>
    </lineage>
</organism>
<dbReference type="PROSITE" id="PS00141">
    <property type="entry name" value="ASP_PROTEASE"/>
    <property type="match status" value="1"/>
</dbReference>
<proteinExistence type="predicted"/>